<organism evidence="2 3">
    <name type="scientific">Orenia marismortui</name>
    <dbReference type="NCBI Taxonomy" id="46469"/>
    <lineage>
        <taxon>Bacteria</taxon>
        <taxon>Bacillati</taxon>
        <taxon>Bacillota</taxon>
        <taxon>Clostridia</taxon>
        <taxon>Halanaerobiales</taxon>
        <taxon>Halobacteroidaceae</taxon>
        <taxon>Orenia</taxon>
    </lineage>
</organism>
<evidence type="ECO:0000313" key="3">
    <source>
        <dbReference type="Proteomes" id="UP000295832"/>
    </source>
</evidence>
<gene>
    <name evidence="2" type="ORF">C7959_103128</name>
</gene>
<accession>A0A4R8HB33</accession>
<evidence type="ECO:0000313" key="2">
    <source>
        <dbReference type="EMBL" id="TDX53275.1"/>
    </source>
</evidence>
<dbReference type="STRING" id="926561.GCA_000379025_01793"/>
<keyword evidence="1" id="KW-0472">Membrane</keyword>
<evidence type="ECO:0000256" key="1">
    <source>
        <dbReference type="SAM" id="Phobius"/>
    </source>
</evidence>
<keyword evidence="1" id="KW-1133">Transmembrane helix</keyword>
<keyword evidence="1" id="KW-0812">Transmembrane</keyword>
<reference evidence="2 3" key="1">
    <citation type="submission" date="2019-03" db="EMBL/GenBank/DDBJ databases">
        <title>Subsurface microbial communities from deep shales in Ohio and West Virginia, USA.</title>
        <authorList>
            <person name="Wrighton K."/>
        </authorList>
    </citation>
    <scope>NUCLEOTIDE SEQUENCE [LARGE SCALE GENOMIC DNA]</scope>
    <source>
        <strain evidence="2 3">MSL 6dP</strain>
    </source>
</reference>
<proteinExistence type="predicted"/>
<keyword evidence="3" id="KW-1185">Reference proteome</keyword>
<feature type="transmembrane region" description="Helical" evidence="1">
    <location>
        <begin position="12"/>
        <end position="32"/>
    </location>
</feature>
<dbReference type="RefSeq" id="WP_134114948.1">
    <property type="nucleotide sequence ID" value="NZ_SOEG01000003.1"/>
</dbReference>
<sequence>MQLNKRERRMLIIALIIIGGGSLLKWILIPIWNDYQSIDTKLSLTENKLKKGRFILRDAEKYNNKLKSIKGELAALNKTYFHGQKAKIKLQVLKIIDQYLKESSLKIKDKSVNLEGLTKYDLSYSELSPEEKTIIKELSMINYKLKLEGSLKNLILFLSKLTENEKLLSVDYLDINADAKESQLSIELTIKAINREGEINE</sequence>
<dbReference type="Proteomes" id="UP000295832">
    <property type="component" value="Unassembled WGS sequence"/>
</dbReference>
<evidence type="ECO:0008006" key="4">
    <source>
        <dbReference type="Google" id="ProtNLM"/>
    </source>
</evidence>
<name>A0A4R8HB33_9FIRM</name>
<dbReference type="EMBL" id="SOEG01000003">
    <property type="protein sequence ID" value="TDX53275.1"/>
    <property type="molecule type" value="Genomic_DNA"/>
</dbReference>
<dbReference type="Gene3D" id="3.30.70.60">
    <property type="match status" value="1"/>
</dbReference>
<dbReference type="AlphaFoldDB" id="A0A4R8HB33"/>
<comment type="caution">
    <text evidence="2">The sequence shown here is derived from an EMBL/GenBank/DDBJ whole genome shotgun (WGS) entry which is preliminary data.</text>
</comment>
<protein>
    <recommendedName>
        <fullName evidence="4">Type IV pilus assembly protein PilO</fullName>
    </recommendedName>
</protein>
<dbReference type="InterPro" id="IPR014717">
    <property type="entry name" value="Transl_elong_EF1B/ribsomal_bS6"/>
</dbReference>